<comment type="caution">
    <text evidence="5">The sequence shown here is derived from an EMBL/GenBank/DDBJ whole genome shotgun (WGS) entry which is preliminary data.</text>
</comment>
<dbReference type="InterPro" id="IPR014710">
    <property type="entry name" value="RmlC-like_jellyroll"/>
</dbReference>
<dbReference type="InterPro" id="IPR018062">
    <property type="entry name" value="HTH_AraC-typ_CS"/>
</dbReference>
<sequence>MKLIDNVLGKHPYLSSVRKFTTDEKGYAIFHAHQGLEFLYVEQGDGHIIIDNKLIPMHPQTLYCFQPYQLHKVNAKASSDQPYIRSLIVIEPLTVLPYLAVFPELSAFFQRVWKEILPTQFFEISEAGPIFALLQHELDNQDHGNQLEVVALTVIAILRKLREVMDEKEAAHVKRASRKIAIVEQAMAWFDTNYRESFRLNDLASELHISPYYLSHLFKKDTGSTLTEYVTVKRLREACLLLQSTEQSVEMIASQVGFATASHFIYTFKKHMGITPYQYRTQDR</sequence>
<dbReference type="SUPFAM" id="SSF51215">
    <property type="entry name" value="Regulatory protein AraC"/>
    <property type="match status" value="1"/>
</dbReference>
<dbReference type="SMART" id="SM00342">
    <property type="entry name" value="HTH_ARAC"/>
    <property type="match status" value="1"/>
</dbReference>
<dbReference type="Pfam" id="PF12833">
    <property type="entry name" value="HTH_18"/>
    <property type="match status" value="1"/>
</dbReference>
<feature type="domain" description="HTH araC/xylS-type" evidence="4">
    <location>
        <begin position="184"/>
        <end position="282"/>
    </location>
</feature>
<dbReference type="InterPro" id="IPR037923">
    <property type="entry name" value="HTH-like"/>
</dbReference>
<dbReference type="InterPro" id="IPR009057">
    <property type="entry name" value="Homeodomain-like_sf"/>
</dbReference>
<accession>A0ABU1NNQ1</accession>
<proteinExistence type="predicted"/>
<dbReference type="PRINTS" id="PR00032">
    <property type="entry name" value="HTHARAC"/>
</dbReference>
<dbReference type="Gene3D" id="2.60.120.10">
    <property type="entry name" value="Jelly Rolls"/>
    <property type="match status" value="1"/>
</dbReference>
<dbReference type="Proteomes" id="UP001267290">
    <property type="component" value="Unassembled WGS sequence"/>
</dbReference>
<dbReference type="SUPFAM" id="SSF46689">
    <property type="entry name" value="Homeodomain-like"/>
    <property type="match status" value="2"/>
</dbReference>
<dbReference type="PANTHER" id="PTHR43280">
    <property type="entry name" value="ARAC-FAMILY TRANSCRIPTIONAL REGULATOR"/>
    <property type="match status" value="1"/>
</dbReference>
<evidence type="ECO:0000313" key="6">
    <source>
        <dbReference type="Proteomes" id="UP001267290"/>
    </source>
</evidence>
<keyword evidence="6" id="KW-1185">Reference proteome</keyword>
<keyword evidence="1" id="KW-0805">Transcription regulation</keyword>
<dbReference type="PANTHER" id="PTHR43280:SF28">
    <property type="entry name" value="HTH-TYPE TRANSCRIPTIONAL ACTIVATOR RHAS"/>
    <property type="match status" value="1"/>
</dbReference>
<dbReference type="PROSITE" id="PS00041">
    <property type="entry name" value="HTH_ARAC_FAMILY_1"/>
    <property type="match status" value="1"/>
</dbReference>
<keyword evidence="2" id="KW-0238">DNA-binding</keyword>
<gene>
    <name evidence="5" type="ORF">J2736_000281</name>
</gene>
<dbReference type="PROSITE" id="PS01124">
    <property type="entry name" value="HTH_ARAC_FAMILY_2"/>
    <property type="match status" value="1"/>
</dbReference>
<keyword evidence="3" id="KW-0804">Transcription</keyword>
<dbReference type="RefSeq" id="WP_310222800.1">
    <property type="nucleotide sequence ID" value="NZ_JAVDSB010000001.1"/>
</dbReference>
<evidence type="ECO:0000259" key="4">
    <source>
        <dbReference type="PROSITE" id="PS01124"/>
    </source>
</evidence>
<organism evidence="5 6">
    <name type="scientific">Paenibacillus qinlingensis</name>
    <dbReference type="NCBI Taxonomy" id="1837343"/>
    <lineage>
        <taxon>Bacteria</taxon>
        <taxon>Bacillati</taxon>
        <taxon>Bacillota</taxon>
        <taxon>Bacilli</taxon>
        <taxon>Bacillales</taxon>
        <taxon>Paenibacillaceae</taxon>
        <taxon>Paenibacillus</taxon>
    </lineage>
</organism>
<dbReference type="Gene3D" id="1.10.10.60">
    <property type="entry name" value="Homeodomain-like"/>
    <property type="match status" value="2"/>
</dbReference>
<evidence type="ECO:0000256" key="3">
    <source>
        <dbReference type="ARBA" id="ARBA00023163"/>
    </source>
</evidence>
<name>A0ABU1NNQ1_9BACL</name>
<dbReference type="EMBL" id="JAVDSB010000001">
    <property type="protein sequence ID" value="MDR6549098.1"/>
    <property type="molecule type" value="Genomic_DNA"/>
</dbReference>
<protein>
    <submittedName>
        <fullName evidence="5">AraC-like DNA-binding protein</fullName>
    </submittedName>
</protein>
<reference evidence="5 6" key="1">
    <citation type="submission" date="2023-07" db="EMBL/GenBank/DDBJ databases">
        <title>Sorghum-associated microbial communities from plants grown in Nebraska, USA.</title>
        <authorList>
            <person name="Schachtman D."/>
        </authorList>
    </citation>
    <scope>NUCLEOTIDE SEQUENCE [LARGE SCALE GENOMIC DNA]</scope>
    <source>
        <strain evidence="5 6">CC258</strain>
    </source>
</reference>
<dbReference type="InterPro" id="IPR018060">
    <property type="entry name" value="HTH_AraC"/>
</dbReference>
<evidence type="ECO:0000256" key="2">
    <source>
        <dbReference type="ARBA" id="ARBA00023125"/>
    </source>
</evidence>
<evidence type="ECO:0000313" key="5">
    <source>
        <dbReference type="EMBL" id="MDR6549098.1"/>
    </source>
</evidence>
<evidence type="ECO:0000256" key="1">
    <source>
        <dbReference type="ARBA" id="ARBA00023015"/>
    </source>
</evidence>
<dbReference type="InterPro" id="IPR020449">
    <property type="entry name" value="Tscrpt_reg_AraC-type_HTH"/>
</dbReference>